<evidence type="ECO:0000313" key="1">
    <source>
        <dbReference type="EMBL" id="MCD9640548.1"/>
    </source>
</evidence>
<comment type="caution">
    <text evidence="1">The sequence shown here is derived from an EMBL/GenBank/DDBJ whole genome shotgun (WGS) entry which is preliminary data.</text>
</comment>
<proteinExistence type="predicted"/>
<evidence type="ECO:0000313" key="2">
    <source>
        <dbReference type="Proteomes" id="UP000823775"/>
    </source>
</evidence>
<dbReference type="Proteomes" id="UP000823775">
    <property type="component" value="Unassembled WGS sequence"/>
</dbReference>
<keyword evidence="2" id="KW-1185">Reference proteome</keyword>
<gene>
    <name evidence="1" type="ORF">HAX54_025907</name>
</gene>
<organism evidence="1 2">
    <name type="scientific">Datura stramonium</name>
    <name type="common">Jimsonweed</name>
    <name type="synonym">Common thornapple</name>
    <dbReference type="NCBI Taxonomy" id="4076"/>
    <lineage>
        <taxon>Eukaryota</taxon>
        <taxon>Viridiplantae</taxon>
        <taxon>Streptophyta</taxon>
        <taxon>Embryophyta</taxon>
        <taxon>Tracheophyta</taxon>
        <taxon>Spermatophyta</taxon>
        <taxon>Magnoliopsida</taxon>
        <taxon>eudicotyledons</taxon>
        <taxon>Gunneridae</taxon>
        <taxon>Pentapetalae</taxon>
        <taxon>asterids</taxon>
        <taxon>lamiids</taxon>
        <taxon>Solanales</taxon>
        <taxon>Solanaceae</taxon>
        <taxon>Solanoideae</taxon>
        <taxon>Datureae</taxon>
        <taxon>Datura</taxon>
    </lineage>
</organism>
<feature type="non-terminal residue" evidence="1">
    <location>
        <position position="1"/>
    </location>
</feature>
<dbReference type="EMBL" id="JACEIK010003149">
    <property type="protein sequence ID" value="MCD9640548.1"/>
    <property type="molecule type" value="Genomic_DNA"/>
</dbReference>
<sequence length="101" mass="11302">CGELSILVQLVLIECKVVTRREEEEEGSLKLLIEGLSLGKELGGKKDRFHLIEIVFLNNFRGLGRTECKVVTRREEEEEGSLKLLIACLNLGEEFGGKKDG</sequence>
<feature type="non-terminal residue" evidence="1">
    <location>
        <position position="101"/>
    </location>
</feature>
<name>A0ABS8V0J0_DATST</name>
<reference evidence="1 2" key="1">
    <citation type="journal article" date="2021" name="BMC Genomics">
        <title>Datura genome reveals duplications of psychoactive alkaloid biosynthetic genes and high mutation rate following tissue culture.</title>
        <authorList>
            <person name="Rajewski A."/>
            <person name="Carter-House D."/>
            <person name="Stajich J."/>
            <person name="Litt A."/>
        </authorList>
    </citation>
    <scope>NUCLEOTIDE SEQUENCE [LARGE SCALE GENOMIC DNA]</scope>
    <source>
        <strain evidence="1">AR-01</strain>
    </source>
</reference>
<protein>
    <submittedName>
        <fullName evidence="1">Uncharacterized protein</fullName>
    </submittedName>
</protein>
<accession>A0ABS8V0J0</accession>